<dbReference type="Proteomes" id="UP000075902">
    <property type="component" value="Unassembled WGS sequence"/>
</dbReference>
<evidence type="ECO:0000313" key="3">
    <source>
        <dbReference type="Proteomes" id="UP000075902"/>
    </source>
</evidence>
<protein>
    <submittedName>
        <fullName evidence="2">Uncharacterized protein</fullName>
    </submittedName>
</protein>
<dbReference type="VEuPathDB" id="VectorBase:AMEC003806"/>
<reference evidence="2" key="2">
    <citation type="submission" date="2020-05" db="UniProtKB">
        <authorList>
            <consortium name="EnsemblMetazoa"/>
        </authorList>
    </citation>
    <scope>IDENTIFICATION</scope>
    <source>
        <strain evidence="2">CM1001059</strain>
    </source>
</reference>
<accession>A0A182TK74</accession>
<feature type="compositionally biased region" description="Polar residues" evidence="1">
    <location>
        <begin position="54"/>
        <end position="68"/>
    </location>
</feature>
<evidence type="ECO:0000256" key="1">
    <source>
        <dbReference type="SAM" id="MobiDB-lite"/>
    </source>
</evidence>
<sequence>MWTRGIERRSDHDYHSHLSYKFEYGVKDPHTGDHKSQSSRDSTLWMKPPEPNEWLSTRPTSTTASRLTSSEWVMLTTRKCMGTMSHGHGHGHGSSYANGNLHQYHN</sequence>
<reference evidence="3" key="1">
    <citation type="submission" date="2014-01" db="EMBL/GenBank/DDBJ databases">
        <title>The Genome Sequence of Anopheles melas CM1001059_A (V2).</title>
        <authorList>
            <consortium name="The Broad Institute Genomics Platform"/>
            <person name="Neafsey D.E."/>
            <person name="Besansky N."/>
            <person name="Howell P."/>
            <person name="Walton C."/>
            <person name="Young S.K."/>
            <person name="Zeng Q."/>
            <person name="Gargeya S."/>
            <person name="Fitzgerald M."/>
            <person name="Haas B."/>
            <person name="Abouelleil A."/>
            <person name="Allen A.W."/>
            <person name="Alvarado L."/>
            <person name="Arachchi H.M."/>
            <person name="Berlin A.M."/>
            <person name="Chapman S.B."/>
            <person name="Gainer-Dewar J."/>
            <person name="Goldberg J."/>
            <person name="Griggs A."/>
            <person name="Gujja S."/>
            <person name="Hansen M."/>
            <person name="Howarth C."/>
            <person name="Imamovic A."/>
            <person name="Ireland A."/>
            <person name="Larimer J."/>
            <person name="McCowan C."/>
            <person name="Murphy C."/>
            <person name="Pearson M."/>
            <person name="Poon T.W."/>
            <person name="Priest M."/>
            <person name="Roberts A."/>
            <person name="Saif S."/>
            <person name="Shea T."/>
            <person name="Sisk P."/>
            <person name="Sykes S."/>
            <person name="Wortman J."/>
            <person name="Nusbaum C."/>
            <person name="Birren B."/>
        </authorList>
    </citation>
    <scope>NUCLEOTIDE SEQUENCE [LARGE SCALE GENOMIC DNA]</scope>
    <source>
        <strain evidence="3">CM1001059</strain>
    </source>
</reference>
<dbReference type="STRING" id="34690.A0A182TK74"/>
<feature type="compositionally biased region" description="Basic and acidic residues" evidence="1">
    <location>
        <begin position="25"/>
        <end position="38"/>
    </location>
</feature>
<name>A0A182TK74_9DIPT</name>
<evidence type="ECO:0000313" key="2">
    <source>
        <dbReference type="EnsemblMetazoa" id="AMEC003806-PA"/>
    </source>
</evidence>
<proteinExistence type="predicted"/>
<feature type="region of interest" description="Disordered" evidence="1">
    <location>
        <begin position="84"/>
        <end position="106"/>
    </location>
</feature>
<feature type="compositionally biased region" description="Polar residues" evidence="1">
    <location>
        <begin position="96"/>
        <end position="106"/>
    </location>
</feature>
<dbReference type="AlphaFoldDB" id="A0A182TK74"/>
<feature type="region of interest" description="Disordered" evidence="1">
    <location>
        <begin position="25"/>
        <end position="68"/>
    </location>
</feature>
<keyword evidence="3" id="KW-1185">Reference proteome</keyword>
<organism evidence="2 3">
    <name type="scientific">Anopheles melas</name>
    <dbReference type="NCBI Taxonomy" id="34690"/>
    <lineage>
        <taxon>Eukaryota</taxon>
        <taxon>Metazoa</taxon>
        <taxon>Ecdysozoa</taxon>
        <taxon>Arthropoda</taxon>
        <taxon>Hexapoda</taxon>
        <taxon>Insecta</taxon>
        <taxon>Pterygota</taxon>
        <taxon>Neoptera</taxon>
        <taxon>Endopterygota</taxon>
        <taxon>Diptera</taxon>
        <taxon>Nematocera</taxon>
        <taxon>Culicoidea</taxon>
        <taxon>Culicidae</taxon>
        <taxon>Anophelinae</taxon>
        <taxon>Anopheles</taxon>
    </lineage>
</organism>
<dbReference type="EnsemblMetazoa" id="AMEC003806-RA">
    <property type="protein sequence ID" value="AMEC003806-PA"/>
    <property type="gene ID" value="AMEC003806"/>
</dbReference>